<accession>A0A9X6MI04</accession>
<organism evidence="3 4">
    <name type="scientific">Bacillus thuringiensis subsp. jegathesan</name>
    <dbReference type="NCBI Taxonomy" id="56955"/>
    <lineage>
        <taxon>Bacteria</taxon>
        <taxon>Bacillati</taxon>
        <taxon>Bacillota</taxon>
        <taxon>Bacilli</taxon>
        <taxon>Bacillales</taxon>
        <taxon>Bacillaceae</taxon>
        <taxon>Bacillus</taxon>
        <taxon>Bacillus cereus group</taxon>
    </lineage>
</organism>
<sequence length="147" mass="17519">MKFFQNVSTLEQLKKEYKRLAKVHHPDCGGNHESFIALKNEYDELFKRLNKGDEKIDTFKNIIDSISKYNIDIEIIGTWIWVTGNTYPIRKELGKLKFVFSAKKKAWYFHEGEYKRHHKKNFTLDEIREMHGAQKVKKQKSNLKLEA</sequence>
<dbReference type="InterPro" id="IPR036869">
    <property type="entry name" value="J_dom_sf"/>
</dbReference>
<gene>
    <name evidence="3" type="ORF">BK750_00030</name>
</gene>
<evidence type="ECO:0000256" key="2">
    <source>
        <dbReference type="ARBA" id="ARBA00023016"/>
    </source>
</evidence>
<evidence type="ECO:0000313" key="4">
    <source>
        <dbReference type="Proteomes" id="UP000194853"/>
    </source>
</evidence>
<dbReference type="InterPro" id="IPR001623">
    <property type="entry name" value="DnaJ_domain"/>
</dbReference>
<dbReference type="AlphaFoldDB" id="A0A9X6MI04"/>
<proteinExistence type="predicted"/>
<dbReference type="RefSeq" id="WP_012552775.1">
    <property type="nucleotide sequence ID" value="NZ_MOOS01000002.1"/>
</dbReference>
<dbReference type="SUPFAM" id="SSF46565">
    <property type="entry name" value="Chaperone J-domain"/>
    <property type="match status" value="1"/>
</dbReference>
<evidence type="ECO:0000256" key="1">
    <source>
        <dbReference type="ARBA" id="ARBA00022705"/>
    </source>
</evidence>
<reference evidence="3 4" key="1">
    <citation type="submission" date="2016-10" db="EMBL/GenBank/DDBJ databases">
        <title>Comparative genomics of Bacillus thuringiensis reveals a path to pathogens against multiple invertebrate hosts.</title>
        <authorList>
            <person name="Zheng J."/>
            <person name="Gao Q."/>
            <person name="Liu H."/>
            <person name="Peng D."/>
            <person name="Ruan L."/>
            <person name="Sun M."/>
        </authorList>
    </citation>
    <scope>NUCLEOTIDE SEQUENCE [LARGE SCALE GENOMIC DNA]</scope>
    <source>
        <strain evidence="3">BGSC 4CF1</strain>
    </source>
</reference>
<dbReference type="EMBL" id="MOOS01000002">
    <property type="protein sequence ID" value="OUB78411.1"/>
    <property type="molecule type" value="Genomic_DNA"/>
</dbReference>
<dbReference type="Gene3D" id="1.10.287.110">
    <property type="entry name" value="DnaJ domain"/>
    <property type="match status" value="1"/>
</dbReference>
<dbReference type="GO" id="GO:0006260">
    <property type="term" value="P:DNA replication"/>
    <property type="evidence" value="ECO:0007669"/>
    <property type="project" value="UniProtKB-KW"/>
</dbReference>
<comment type="caution">
    <text evidence="3">The sequence shown here is derived from an EMBL/GenBank/DDBJ whole genome shotgun (WGS) entry which is preliminary data.</text>
</comment>
<evidence type="ECO:0000313" key="3">
    <source>
        <dbReference type="EMBL" id="OUB78411.1"/>
    </source>
</evidence>
<name>A0A9X6MI04_BACTJ</name>
<keyword evidence="2" id="KW-0346">Stress response</keyword>
<dbReference type="Proteomes" id="UP000194853">
    <property type="component" value="Unassembled WGS sequence"/>
</dbReference>
<dbReference type="CDD" id="cd06257">
    <property type="entry name" value="DnaJ"/>
    <property type="match status" value="1"/>
</dbReference>
<keyword evidence="1" id="KW-0235">DNA replication</keyword>
<protein>
    <submittedName>
        <fullName evidence="3">Molecular chaperone DnaJ</fullName>
    </submittedName>
</protein>